<feature type="region of interest" description="Disordered" evidence="1">
    <location>
        <begin position="1"/>
        <end position="33"/>
    </location>
</feature>
<protein>
    <submittedName>
        <fullName evidence="2">Uncharacterized protein</fullName>
    </submittedName>
</protein>
<keyword evidence="3" id="KW-1185">Reference proteome</keyword>
<evidence type="ECO:0000313" key="3">
    <source>
        <dbReference type="Proteomes" id="UP001497482"/>
    </source>
</evidence>
<reference evidence="2 3" key="1">
    <citation type="submission" date="2024-04" db="EMBL/GenBank/DDBJ databases">
        <authorList>
            <person name="Waldvogel A.-M."/>
            <person name="Schoenle A."/>
        </authorList>
    </citation>
    <scope>NUCLEOTIDE SEQUENCE [LARGE SCALE GENOMIC DNA]</scope>
</reference>
<dbReference type="AlphaFoldDB" id="A0AAV2KYM0"/>
<sequence length="86" mass="9807">MQLKLGTEDCTMFNPRGSIARTQTPPSAPSEGWTGAHLRKFRRGSPTHAFFISVHFWQLSRYTRGLPHHTQPRIKVRNSCLSLLFG</sequence>
<name>A0AAV2KYM0_KNICA</name>
<evidence type="ECO:0000256" key="1">
    <source>
        <dbReference type="SAM" id="MobiDB-lite"/>
    </source>
</evidence>
<gene>
    <name evidence="2" type="ORF">KC01_LOCUS22820</name>
</gene>
<proteinExistence type="predicted"/>
<evidence type="ECO:0000313" key="2">
    <source>
        <dbReference type="EMBL" id="CAL1593798.1"/>
    </source>
</evidence>
<dbReference type="EMBL" id="OZ035824">
    <property type="protein sequence ID" value="CAL1593798.1"/>
    <property type="molecule type" value="Genomic_DNA"/>
</dbReference>
<accession>A0AAV2KYM0</accession>
<organism evidence="2 3">
    <name type="scientific">Knipowitschia caucasica</name>
    <name type="common">Caucasian dwarf goby</name>
    <name type="synonym">Pomatoschistus caucasicus</name>
    <dbReference type="NCBI Taxonomy" id="637954"/>
    <lineage>
        <taxon>Eukaryota</taxon>
        <taxon>Metazoa</taxon>
        <taxon>Chordata</taxon>
        <taxon>Craniata</taxon>
        <taxon>Vertebrata</taxon>
        <taxon>Euteleostomi</taxon>
        <taxon>Actinopterygii</taxon>
        <taxon>Neopterygii</taxon>
        <taxon>Teleostei</taxon>
        <taxon>Neoteleostei</taxon>
        <taxon>Acanthomorphata</taxon>
        <taxon>Gobiaria</taxon>
        <taxon>Gobiiformes</taxon>
        <taxon>Gobioidei</taxon>
        <taxon>Gobiidae</taxon>
        <taxon>Gobiinae</taxon>
        <taxon>Knipowitschia</taxon>
    </lineage>
</organism>
<dbReference type="Proteomes" id="UP001497482">
    <property type="component" value="Chromosome 2"/>
</dbReference>